<feature type="domain" description="Fibronectin type-III" evidence="2">
    <location>
        <begin position="41"/>
        <end position="133"/>
    </location>
</feature>
<dbReference type="Gene3D" id="2.60.40.10">
    <property type="entry name" value="Immunoglobulins"/>
    <property type="match status" value="1"/>
</dbReference>
<evidence type="ECO:0000256" key="1">
    <source>
        <dbReference type="SAM" id="SignalP"/>
    </source>
</evidence>
<keyword evidence="4" id="KW-1185">Reference proteome</keyword>
<dbReference type="InterPro" id="IPR032530">
    <property type="entry name" value="DUF4957"/>
</dbReference>
<reference evidence="3 4" key="1">
    <citation type="submission" date="2024-03" db="EMBL/GenBank/DDBJ databases">
        <title>Two novel species of the genus Flavobacterium exhibiting potentially degradation of complex polysaccharides.</title>
        <authorList>
            <person name="Lian X."/>
        </authorList>
    </citation>
    <scope>NUCLEOTIDE SEQUENCE [LARGE SCALE GENOMIC DNA]</scope>
    <source>
        <strain evidence="3 4">N6</strain>
    </source>
</reference>
<evidence type="ECO:0000313" key="3">
    <source>
        <dbReference type="EMBL" id="MEM0577861.1"/>
    </source>
</evidence>
<keyword evidence="1" id="KW-0732">Signal</keyword>
<evidence type="ECO:0000313" key="4">
    <source>
        <dbReference type="Proteomes" id="UP001468798"/>
    </source>
</evidence>
<dbReference type="RefSeq" id="WP_342692729.1">
    <property type="nucleotide sequence ID" value="NZ_JBCGDP010000016.1"/>
</dbReference>
<dbReference type="SUPFAM" id="SSF51126">
    <property type="entry name" value="Pectin lyase-like"/>
    <property type="match status" value="1"/>
</dbReference>
<dbReference type="InterPro" id="IPR033427">
    <property type="entry name" value="DUF5123"/>
</dbReference>
<dbReference type="PROSITE" id="PS51257">
    <property type="entry name" value="PROKAR_LIPOPROTEIN"/>
    <property type="match status" value="1"/>
</dbReference>
<comment type="caution">
    <text evidence="3">The sequence shown here is derived from an EMBL/GenBank/DDBJ whole genome shotgun (WGS) entry which is preliminary data.</text>
</comment>
<sequence>MKTKHILKGLLSFFFIALIASSCENYNEELIDSLITDRAFSPIGLTAKVKNQTTVELNWTTSEAIDYYVVEFSADDTEFKTIFKTVKVTAKELPVQVALEGETTYSIRVKGISATGLDDSKWSVITAKTLSEQLFLAIIESEIEAKQATLRWVANSNVTHITLNPGAIQRDLTVEEKTKGIAIITGLTGETQYTAELFNNTKKRGNTTFKTGIDIGNGILIKPEDNLNDKITNAASGAILVLAPGDYKAFSGTITINKPITIRGLYSYNKPLLHVNFLVTSGAADITLLDLDMNGDKTLTDAIRYNSTSTTYGPLVISGCNIHDFDRSLLGGNVASSKVPSITIDNCIVTNITTNSGDFIDFRTTHVSDLTIKNSTFNNCAPTRDFIRIDAASGLSGTGITTKVNIDSCTLYNVCNAAGNRILYVRFVTNVLSVSNTLFAQTTATYSNQAGTTVPTFSKNNYFNATALFSAAASPIKFDNSGTHTTLDPQFTNATTGDFKLKNQSLIDSKIGDPRWR</sequence>
<protein>
    <submittedName>
        <fullName evidence="3">DUF4957 domain-containing protein</fullName>
    </submittedName>
</protein>
<dbReference type="InterPro" id="IPR003961">
    <property type="entry name" value="FN3_dom"/>
</dbReference>
<organism evidence="3 4">
    <name type="scientific">Flavobacterium polysaccharolyticum</name>
    <dbReference type="NCBI Taxonomy" id="3133148"/>
    <lineage>
        <taxon>Bacteria</taxon>
        <taxon>Pseudomonadati</taxon>
        <taxon>Bacteroidota</taxon>
        <taxon>Flavobacteriia</taxon>
        <taxon>Flavobacteriales</taxon>
        <taxon>Flavobacteriaceae</taxon>
        <taxon>Flavobacterium</taxon>
    </lineage>
</organism>
<accession>A0ABU9NRE8</accession>
<dbReference type="InterPro" id="IPR036116">
    <property type="entry name" value="FN3_sf"/>
</dbReference>
<dbReference type="Pfam" id="PF16318">
    <property type="entry name" value="DUF4957"/>
    <property type="match status" value="1"/>
</dbReference>
<dbReference type="InterPro" id="IPR011050">
    <property type="entry name" value="Pectin_lyase_fold/virulence"/>
</dbReference>
<proteinExistence type="predicted"/>
<name>A0ABU9NRE8_9FLAO</name>
<dbReference type="CDD" id="cd00063">
    <property type="entry name" value="FN3"/>
    <property type="match status" value="1"/>
</dbReference>
<dbReference type="InterPro" id="IPR013783">
    <property type="entry name" value="Ig-like_fold"/>
</dbReference>
<evidence type="ECO:0000259" key="2">
    <source>
        <dbReference type="PROSITE" id="PS50853"/>
    </source>
</evidence>
<feature type="signal peptide" evidence="1">
    <location>
        <begin position="1"/>
        <end position="22"/>
    </location>
</feature>
<dbReference type="PROSITE" id="PS50853">
    <property type="entry name" value="FN3"/>
    <property type="match status" value="1"/>
</dbReference>
<dbReference type="SUPFAM" id="SSF49265">
    <property type="entry name" value="Fibronectin type III"/>
    <property type="match status" value="1"/>
</dbReference>
<dbReference type="Pfam" id="PF17161">
    <property type="entry name" value="DUF5123"/>
    <property type="match status" value="1"/>
</dbReference>
<dbReference type="EMBL" id="JBCGDP010000016">
    <property type="protein sequence ID" value="MEM0577861.1"/>
    <property type="molecule type" value="Genomic_DNA"/>
</dbReference>
<dbReference type="Proteomes" id="UP001468798">
    <property type="component" value="Unassembled WGS sequence"/>
</dbReference>
<gene>
    <name evidence="3" type="ORF">WFZ86_15250</name>
</gene>
<feature type="chain" id="PRO_5045963367" evidence="1">
    <location>
        <begin position="23"/>
        <end position="517"/>
    </location>
</feature>